<protein>
    <submittedName>
        <fullName evidence="2">Uncharacterized protein</fullName>
    </submittedName>
</protein>
<gene>
    <name evidence="2" type="ORF">SSDG_00630</name>
</gene>
<accession>B5H651</accession>
<dbReference type="Proteomes" id="UP000002805">
    <property type="component" value="Chromosome"/>
</dbReference>
<feature type="compositionally biased region" description="Basic residues" evidence="1">
    <location>
        <begin position="17"/>
        <end position="31"/>
    </location>
</feature>
<dbReference type="InterPro" id="IPR040871">
    <property type="entry name" value="HopA1"/>
</dbReference>
<sequence>MASAGPADGRLPAQRTPLRHRACGRRHRPRGPARPAQVRGHARPRRFRGDQQMTAITAAPALPDRLVRALRDVHVTDDAATVRLGSRTVTSDNPREMRRLLAEALYDVLHAGQDVDKGDLPLNLRDESFEKQLAAVVPHRGTTTRVRALDAGDHTVAGDGPLLVERDGVRVWVPRDHVVDGDPAVPGGILTLRVAALRPALSPGFFMVDGSRPRPRGERTLRVYVHVTDARHAAPVWGRVLARLESDGVSYRSKALSARALYPRRDALVVYLTGEAADAAGAVAEAVRGAEGVGRETSVFTSELAPGVSVAEEPDDPRPAMSGLSFGQHRATATAHALLDAARGVGPLEELLAEALREAGADPAAPYRNLPRR</sequence>
<evidence type="ECO:0000313" key="2">
    <source>
        <dbReference type="EMBL" id="EDY62312.1"/>
    </source>
</evidence>
<dbReference type="EMBL" id="CM000950">
    <property type="protein sequence ID" value="EDY62312.1"/>
    <property type="molecule type" value="Genomic_DNA"/>
</dbReference>
<evidence type="ECO:0000313" key="3">
    <source>
        <dbReference type="Proteomes" id="UP000002805"/>
    </source>
</evidence>
<evidence type="ECO:0000256" key="1">
    <source>
        <dbReference type="SAM" id="MobiDB-lite"/>
    </source>
</evidence>
<dbReference type="HOGENOM" id="CLU_927222_0_0_11"/>
<reference evidence="3" key="1">
    <citation type="submission" date="2008-02" db="EMBL/GenBank/DDBJ databases">
        <authorList>
            <consortium name="The Broad Institute Genome Sequencing Platform"/>
            <person name="Fischbach M."/>
            <person name="Ward D."/>
            <person name="Young S."/>
            <person name="Jaffe D."/>
            <person name="Gnerre S."/>
            <person name="Berlin A."/>
            <person name="Heiman D."/>
            <person name="Hepburn T."/>
            <person name="Sykes S."/>
            <person name="Alvarado L."/>
            <person name="Kodira C.D."/>
            <person name="Straight P."/>
            <person name="Clardy J."/>
            <person name="Hung D."/>
            <person name="Kolter R."/>
            <person name="Mekalanos J."/>
            <person name="Walker S."/>
            <person name="Walsh C.T."/>
            <person name="Lander E."/>
            <person name="Galagan J."/>
            <person name="Nusbaum C."/>
            <person name="Birren B."/>
        </authorList>
    </citation>
    <scope>NUCLEOTIDE SEQUENCE [LARGE SCALE GENOMIC DNA]</scope>
    <source>
        <strain evidence="3">ATCC 25486 / DSM 40338 / CBS 914.69 / JCM 4507 / NBRC 13074 / NRRL 2958 / 5647</strain>
    </source>
</reference>
<proteinExistence type="predicted"/>
<dbReference type="AlphaFoldDB" id="B5H651"/>
<name>B5H651_STRE2</name>
<keyword evidence="3" id="KW-1185">Reference proteome</keyword>
<organism evidence="2 3">
    <name type="scientific">Streptomyces pristinaespiralis (strain ATCC 25486 / DSM 40338 / CBS 914.69 / JCM 4507 / KCC S-0507 / NBRC 13074 / NRRL 2958 / 5647)</name>
    <dbReference type="NCBI Taxonomy" id="457429"/>
    <lineage>
        <taxon>Bacteria</taxon>
        <taxon>Bacillati</taxon>
        <taxon>Actinomycetota</taxon>
        <taxon>Actinomycetes</taxon>
        <taxon>Kitasatosporales</taxon>
        <taxon>Streptomycetaceae</taxon>
        <taxon>Streptomyces</taxon>
    </lineage>
</organism>
<reference evidence="3" key="2">
    <citation type="submission" date="2009-10" db="EMBL/GenBank/DDBJ databases">
        <title>The genome sequence of Streptomyces pristinaespiralis strain ATCC 25486.</title>
        <authorList>
            <consortium name="The Broad Institute Genome Sequencing Platform"/>
            <consortium name="Broad Institute Microbial Sequencing Center"/>
            <person name="Fischbach M."/>
            <person name="Godfrey P."/>
            <person name="Ward D."/>
            <person name="Young S."/>
            <person name="Zeng Q."/>
            <person name="Koehrsen M."/>
            <person name="Alvarado L."/>
            <person name="Berlin A.M."/>
            <person name="Bochicchio J."/>
            <person name="Borenstein D."/>
            <person name="Chapman S.B."/>
            <person name="Chen Z."/>
            <person name="Engels R."/>
            <person name="Freedman E."/>
            <person name="Gellesch M."/>
            <person name="Goldberg J."/>
            <person name="Griggs A."/>
            <person name="Gujja S."/>
            <person name="Heilman E.R."/>
            <person name="Heiman D.I."/>
            <person name="Hepburn T.A."/>
            <person name="Howarth C."/>
            <person name="Jen D."/>
            <person name="Larson L."/>
            <person name="Lewis B."/>
            <person name="Mehta T."/>
            <person name="Park D."/>
            <person name="Pearson M."/>
            <person name="Richards J."/>
            <person name="Roberts A."/>
            <person name="Saif S."/>
            <person name="Shea T.D."/>
            <person name="Shenoy N."/>
            <person name="Sisk P."/>
            <person name="Stolte C."/>
            <person name="Sykes S.N."/>
            <person name="Thomson T."/>
            <person name="Walk T."/>
            <person name="White J."/>
            <person name="Yandava C."/>
            <person name="Straight P."/>
            <person name="Clardy J."/>
            <person name="Hung D."/>
            <person name="Kolter R."/>
            <person name="Mekalanos J."/>
            <person name="Walker S."/>
            <person name="Walsh C.T."/>
            <person name="Wieland-Brown L.C."/>
            <person name="Haas B."/>
            <person name="Nusbaum C."/>
            <person name="Birren B."/>
        </authorList>
    </citation>
    <scope>NUCLEOTIDE SEQUENCE [LARGE SCALE GENOMIC DNA]</scope>
    <source>
        <strain evidence="3">ATCC 25486 / DSM 40338 / CBS 914.69 / JCM 4507 / NBRC 13074 / NRRL 2958 / 5647</strain>
    </source>
</reference>
<dbReference type="eggNOG" id="ENOG5033WKS">
    <property type="taxonomic scope" value="Bacteria"/>
</dbReference>
<dbReference type="Pfam" id="PF17914">
    <property type="entry name" value="HopA1"/>
    <property type="match status" value="1"/>
</dbReference>
<feature type="region of interest" description="Disordered" evidence="1">
    <location>
        <begin position="1"/>
        <end position="51"/>
    </location>
</feature>